<dbReference type="Proteomes" id="UP000792457">
    <property type="component" value="Unassembled WGS sequence"/>
</dbReference>
<comment type="caution">
    <text evidence="1">The sequence shown here is derived from an EMBL/GenBank/DDBJ whole genome shotgun (WGS) entry which is preliminary data.</text>
</comment>
<gene>
    <name evidence="1" type="ORF">J437_LFUL016776</name>
</gene>
<protein>
    <submittedName>
        <fullName evidence="1">Uncharacterized protein</fullName>
    </submittedName>
</protein>
<name>A0A8K0KQ95_LADFU</name>
<proteinExistence type="predicted"/>
<dbReference type="AlphaFoldDB" id="A0A8K0KQ95"/>
<accession>A0A8K0KQ95</accession>
<evidence type="ECO:0000313" key="2">
    <source>
        <dbReference type="Proteomes" id="UP000792457"/>
    </source>
</evidence>
<organism evidence="1 2">
    <name type="scientific">Ladona fulva</name>
    <name type="common">Scarce chaser dragonfly</name>
    <name type="synonym">Libellula fulva</name>
    <dbReference type="NCBI Taxonomy" id="123851"/>
    <lineage>
        <taxon>Eukaryota</taxon>
        <taxon>Metazoa</taxon>
        <taxon>Ecdysozoa</taxon>
        <taxon>Arthropoda</taxon>
        <taxon>Hexapoda</taxon>
        <taxon>Insecta</taxon>
        <taxon>Pterygota</taxon>
        <taxon>Palaeoptera</taxon>
        <taxon>Odonata</taxon>
        <taxon>Epiprocta</taxon>
        <taxon>Anisoptera</taxon>
        <taxon>Libelluloidea</taxon>
        <taxon>Libellulidae</taxon>
        <taxon>Ladona</taxon>
    </lineage>
</organism>
<keyword evidence="2" id="KW-1185">Reference proteome</keyword>
<evidence type="ECO:0000313" key="1">
    <source>
        <dbReference type="EMBL" id="KAG8236353.1"/>
    </source>
</evidence>
<sequence>MLKSALRRIIQKGRKNNRNIFQKVAEELIDEVVGMSNCDIRSAINQFQYILCGKQAHKRKAEFADLKASTSVAKKKAEIEDLKARPLVGRDEFHDVFRYLGRERDTEVYYSLYLSVLGLMKCSNVGIKRTWLPLRSSKIKHALAACEEKMNKCILYFPEKLSERRVLMNELLPYYAKLDLSETEEDKKKFIMSFTGWKSSGGNTCIAKNEDDKVNEDITDEISQGEYVEEEQVIFLTPPLEEEEDAYIEEYDSD</sequence>
<reference evidence="1" key="1">
    <citation type="submission" date="2013-04" db="EMBL/GenBank/DDBJ databases">
        <authorList>
            <person name="Qu J."/>
            <person name="Murali S.C."/>
            <person name="Bandaranaike D."/>
            <person name="Bellair M."/>
            <person name="Blankenburg K."/>
            <person name="Chao H."/>
            <person name="Dinh H."/>
            <person name="Doddapaneni H."/>
            <person name="Downs B."/>
            <person name="Dugan-Rocha S."/>
            <person name="Elkadiri S."/>
            <person name="Gnanaolivu R.D."/>
            <person name="Hernandez B."/>
            <person name="Javaid M."/>
            <person name="Jayaseelan J.C."/>
            <person name="Lee S."/>
            <person name="Li M."/>
            <person name="Ming W."/>
            <person name="Munidasa M."/>
            <person name="Muniz J."/>
            <person name="Nguyen L."/>
            <person name="Ongeri F."/>
            <person name="Osuji N."/>
            <person name="Pu L.-L."/>
            <person name="Puazo M."/>
            <person name="Qu C."/>
            <person name="Quiroz J."/>
            <person name="Raj R."/>
            <person name="Weissenberger G."/>
            <person name="Xin Y."/>
            <person name="Zou X."/>
            <person name="Han Y."/>
            <person name="Richards S."/>
            <person name="Worley K."/>
            <person name="Muzny D."/>
            <person name="Gibbs R."/>
        </authorList>
    </citation>
    <scope>NUCLEOTIDE SEQUENCE</scope>
    <source>
        <strain evidence="1">Sampled in the wild</strain>
    </source>
</reference>
<reference evidence="1" key="2">
    <citation type="submission" date="2017-10" db="EMBL/GenBank/DDBJ databases">
        <title>Ladona fulva Genome sequencing and assembly.</title>
        <authorList>
            <person name="Murali S."/>
            <person name="Richards S."/>
            <person name="Bandaranaike D."/>
            <person name="Bellair M."/>
            <person name="Blankenburg K."/>
            <person name="Chao H."/>
            <person name="Dinh H."/>
            <person name="Doddapaneni H."/>
            <person name="Dugan-Rocha S."/>
            <person name="Elkadiri S."/>
            <person name="Gnanaolivu R."/>
            <person name="Hernandez B."/>
            <person name="Skinner E."/>
            <person name="Javaid M."/>
            <person name="Lee S."/>
            <person name="Li M."/>
            <person name="Ming W."/>
            <person name="Munidasa M."/>
            <person name="Muniz J."/>
            <person name="Nguyen L."/>
            <person name="Hughes D."/>
            <person name="Osuji N."/>
            <person name="Pu L.-L."/>
            <person name="Puazo M."/>
            <person name="Qu C."/>
            <person name="Quiroz J."/>
            <person name="Raj R."/>
            <person name="Weissenberger G."/>
            <person name="Xin Y."/>
            <person name="Zou X."/>
            <person name="Han Y."/>
            <person name="Worley K."/>
            <person name="Muzny D."/>
            <person name="Gibbs R."/>
        </authorList>
    </citation>
    <scope>NUCLEOTIDE SEQUENCE</scope>
    <source>
        <strain evidence="1">Sampled in the wild</strain>
    </source>
</reference>
<dbReference type="EMBL" id="KZ309016">
    <property type="protein sequence ID" value="KAG8236353.1"/>
    <property type="molecule type" value="Genomic_DNA"/>
</dbReference>